<comment type="caution">
    <text evidence="1">The sequence shown here is derived from an EMBL/GenBank/DDBJ whole genome shotgun (WGS) entry which is preliminary data.</text>
</comment>
<feature type="non-terminal residue" evidence="1">
    <location>
        <position position="42"/>
    </location>
</feature>
<sequence length="42" mass="4546">SEGCLCLLVCGIISTETDSFCGTEISLDELLCSKKFDQTKKS</sequence>
<evidence type="ECO:0000313" key="1">
    <source>
        <dbReference type="EMBL" id="CAG8808607.1"/>
    </source>
</evidence>
<keyword evidence="2" id="KW-1185">Reference proteome</keyword>
<dbReference type="Proteomes" id="UP000789405">
    <property type="component" value="Unassembled WGS sequence"/>
</dbReference>
<evidence type="ECO:0000313" key="2">
    <source>
        <dbReference type="Proteomes" id="UP000789405"/>
    </source>
</evidence>
<protein>
    <submittedName>
        <fullName evidence="1">28135_t:CDS:1</fullName>
    </submittedName>
</protein>
<dbReference type="AlphaFoldDB" id="A0A9N9PCY6"/>
<dbReference type="EMBL" id="CAJVPY010043988">
    <property type="protein sequence ID" value="CAG8808607.1"/>
    <property type="molecule type" value="Genomic_DNA"/>
</dbReference>
<name>A0A9N9PCY6_9GLOM</name>
<feature type="non-terminal residue" evidence="1">
    <location>
        <position position="1"/>
    </location>
</feature>
<reference evidence="1" key="1">
    <citation type="submission" date="2021-06" db="EMBL/GenBank/DDBJ databases">
        <authorList>
            <person name="Kallberg Y."/>
            <person name="Tangrot J."/>
            <person name="Rosling A."/>
        </authorList>
    </citation>
    <scope>NUCLEOTIDE SEQUENCE</scope>
    <source>
        <strain evidence="1">MA453B</strain>
    </source>
</reference>
<organism evidence="1 2">
    <name type="scientific">Dentiscutata erythropus</name>
    <dbReference type="NCBI Taxonomy" id="1348616"/>
    <lineage>
        <taxon>Eukaryota</taxon>
        <taxon>Fungi</taxon>
        <taxon>Fungi incertae sedis</taxon>
        <taxon>Mucoromycota</taxon>
        <taxon>Glomeromycotina</taxon>
        <taxon>Glomeromycetes</taxon>
        <taxon>Diversisporales</taxon>
        <taxon>Gigasporaceae</taxon>
        <taxon>Dentiscutata</taxon>
    </lineage>
</organism>
<gene>
    <name evidence="1" type="ORF">DERYTH_LOCUS24922</name>
</gene>
<accession>A0A9N9PCY6</accession>
<proteinExistence type="predicted"/>